<reference evidence="2" key="1">
    <citation type="journal article" date="2019" name="Int. J. Syst. Evol. Microbiol.">
        <title>The Global Catalogue of Microorganisms (GCM) 10K type strain sequencing project: providing services to taxonomists for standard genome sequencing and annotation.</title>
        <authorList>
            <consortium name="The Broad Institute Genomics Platform"/>
            <consortium name="The Broad Institute Genome Sequencing Center for Infectious Disease"/>
            <person name="Wu L."/>
            <person name="Ma J."/>
        </authorList>
    </citation>
    <scope>NUCLEOTIDE SEQUENCE [LARGE SCALE GENOMIC DNA]</scope>
    <source>
        <strain evidence="2">CGMCC 1.12702</strain>
    </source>
</reference>
<accession>A0ABW4TTR1</accession>
<dbReference type="Proteomes" id="UP001597400">
    <property type="component" value="Unassembled WGS sequence"/>
</dbReference>
<keyword evidence="2" id="KW-1185">Reference proteome</keyword>
<sequence>MLLTLALMLAAPQLCTDIKRECRACTTVAGRRTCSNIGTACQPSTRICRPKETATPVDRPKAAKPRDL</sequence>
<dbReference type="RefSeq" id="WP_380926776.1">
    <property type="nucleotide sequence ID" value="NZ_JBHUGS010000001.1"/>
</dbReference>
<comment type="caution">
    <text evidence="1">The sequence shown here is derived from an EMBL/GenBank/DDBJ whole genome shotgun (WGS) entry which is preliminary data.</text>
</comment>
<evidence type="ECO:0000313" key="1">
    <source>
        <dbReference type="EMBL" id="MFD1949326.1"/>
    </source>
</evidence>
<gene>
    <name evidence="1" type="ORF">ACFSGX_00920</name>
</gene>
<proteinExistence type="predicted"/>
<evidence type="ECO:0000313" key="2">
    <source>
        <dbReference type="Proteomes" id="UP001597400"/>
    </source>
</evidence>
<name>A0ABW4TTR1_9SPHN</name>
<organism evidence="1 2">
    <name type="scientific">Sphingomonas arantia</name>
    <dbReference type="NCBI Taxonomy" id="1460676"/>
    <lineage>
        <taxon>Bacteria</taxon>
        <taxon>Pseudomonadati</taxon>
        <taxon>Pseudomonadota</taxon>
        <taxon>Alphaproteobacteria</taxon>
        <taxon>Sphingomonadales</taxon>
        <taxon>Sphingomonadaceae</taxon>
        <taxon>Sphingomonas</taxon>
    </lineage>
</organism>
<dbReference type="EMBL" id="JBHUGS010000001">
    <property type="protein sequence ID" value="MFD1949326.1"/>
    <property type="molecule type" value="Genomic_DNA"/>
</dbReference>
<protein>
    <submittedName>
        <fullName evidence="1">Uncharacterized protein</fullName>
    </submittedName>
</protein>